<evidence type="ECO:0000313" key="2">
    <source>
        <dbReference type="Proteomes" id="UP000316621"/>
    </source>
</evidence>
<dbReference type="Proteomes" id="UP000316621">
    <property type="component" value="Chromosome 4"/>
</dbReference>
<sequence>MKKEFSRMAKVVANQGVQCDVGVHPIIGPQFLS</sequence>
<dbReference type="Gramene" id="RZC57066">
    <property type="protein sequence ID" value="RZC57066"/>
    <property type="gene ID" value="C5167_004367"/>
</dbReference>
<reference evidence="1 2" key="1">
    <citation type="journal article" date="2018" name="Science">
        <title>The opium poppy genome and morphinan production.</title>
        <authorList>
            <person name="Guo L."/>
            <person name="Winzer T."/>
            <person name="Yang X."/>
            <person name="Li Y."/>
            <person name="Ning Z."/>
            <person name="He Z."/>
            <person name="Teodor R."/>
            <person name="Lu Y."/>
            <person name="Bowser T.A."/>
            <person name="Graham I.A."/>
            <person name="Ye K."/>
        </authorList>
    </citation>
    <scope>NUCLEOTIDE SEQUENCE [LARGE SCALE GENOMIC DNA]</scope>
    <source>
        <strain evidence="2">cv. HN1</strain>
        <tissue evidence="1">Leaves</tissue>
    </source>
</reference>
<keyword evidence="2" id="KW-1185">Reference proteome</keyword>
<proteinExistence type="predicted"/>
<name>A0A4Y7J9B1_PAPSO</name>
<gene>
    <name evidence="1" type="ORF">C5167_004367</name>
</gene>
<evidence type="ECO:0000313" key="1">
    <source>
        <dbReference type="EMBL" id="RZC57066.1"/>
    </source>
</evidence>
<dbReference type="EMBL" id="CM010718">
    <property type="protein sequence ID" value="RZC57066.1"/>
    <property type="molecule type" value="Genomic_DNA"/>
</dbReference>
<accession>A0A4Y7J9B1</accession>
<protein>
    <submittedName>
        <fullName evidence="1">Uncharacterized protein</fullName>
    </submittedName>
</protein>
<organism evidence="1 2">
    <name type="scientific">Papaver somniferum</name>
    <name type="common">Opium poppy</name>
    <dbReference type="NCBI Taxonomy" id="3469"/>
    <lineage>
        <taxon>Eukaryota</taxon>
        <taxon>Viridiplantae</taxon>
        <taxon>Streptophyta</taxon>
        <taxon>Embryophyta</taxon>
        <taxon>Tracheophyta</taxon>
        <taxon>Spermatophyta</taxon>
        <taxon>Magnoliopsida</taxon>
        <taxon>Ranunculales</taxon>
        <taxon>Papaveraceae</taxon>
        <taxon>Papaveroideae</taxon>
        <taxon>Papaver</taxon>
    </lineage>
</organism>
<dbReference type="AlphaFoldDB" id="A0A4Y7J9B1"/>